<dbReference type="InterPro" id="IPR002346">
    <property type="entry name" value="Mopterin_DH_FAD-bd"/>
</dbReference>
<evidence type="ECO:0000313" key="5">
    <source>
        <dbReference type="EMBL" id="MFC6763138.1"/>
    </source>
</evidence>
<dbReference type="Gene3D" id="3.30.43.10">
    <property type="entry name" value="Uridine Diphospho-n-acetylenolpyruvylglucosamine Reductase, domain 2"/>
    <property type="match status" value="1"/>
</dbReference>
<organism evidence="5 6">
    <name type="scientific">Sulfitobacter porphyrae</name>
    <dbReference type="NCBI Taxonomy" id="1246864"/>
    <lineage>
        <taxon>Bacteria</taxon>
        <taxon>Pseudomonadati</taxon>
        <taxon>Pseudomonadota</taxon>
        <taxon>Alphaproteobacteria</taxon>
        <taxon>Rhodobacterales</taxon>
        <taxon>Roseobacteraceae</taxon>
        <taxon>Sulfitobacter</taxon>
    </lineage>
</organism>
<dbReference type="InterPro" id="IPR016167">
    <property type="entry name" value="FAD-bd_PCMH_sub1"/>
</dbReference>
<keyword evidence="6" id="KW-1185">Reference proteome</keyword>
<dbReference type="InterPro" id="IPR016169">
    <property type="entry name" value="FAD-bd_PCMH_sub2"/>
</dbReference>
<keyword evidence="3" id="KW-0560">Oxidoreductase</keyword>
<protein>
    <submittedName>
        <fullName evidence="5">FAD binding domain-containing protein</fullName>
    </submittedName>
</protein>
<evidence type="ECO:0000256" key="2">
    <source>
        <dbReference type="ARBA" id="ARBA00022827"/>
    </source>
</evidence>
<proteinExistence type="predicted"/>
<name>A0ABW2BCI2_9RHOB</name>
<accession>A0ABW2BCI2</accession>
<keyword evidence="1" id="KW-0285">Flavoprotein</keyword>
<reference evidence="6" key="1">
    <citation type="journal article" date="2019" name="Int. J. Syst. Evol. Microbiol.">
        <title>The Global Catalogue of Microorganisms (GCM) 10K type strain sequencing project: providing services to taxonomists for standard genome sequencing and annotation.</title>
        <authorList>
            <consortium name="The Broad Institute Genomics Platform"/>
            <consortium name="The Broad Institute Genome Sequencing Center for Infectious Disease"/>
            <person name="Wu L."/>
            <person name="Ma J."/>
        </authorList>
    </citation>
    <scope>NUCLEOTIDE SEQUENCE [LARGE SCALE GENOMIC DNA]</scope>
    <source>
        <strain evidence="6">CCUG 66188</strain>
    </source>
</reference>
<keyword evidence="2" id="KW-0274">FAD</keyword>
<dbReference type="InterPro" id="IPR016166">
    <property type="entry name" value="FAD-bd_PCMH"/>
</dbReference>
<dbReference type="EMBL" id="JBHSWG010000008">
    <property type="protein sequence ID" value="MFC6763138.1"/>
    <property type="molecule type" value="Genomic_DNA"/>
</dbReference>
<dbReference type="InterPro" id="IPR051312">
    <property type="entry name" value="Diverse_Substr_Oxidored"/>
</dbReference>
<sequence length="276" mass="30191">MKPGFQFAHPATLAEATQMLRDQRRDTKLMAGGQSLGPMLNLRLAKPETIINLADLPELRTVTEDSDHVEFGAVLRHAEFEDGSLPEPTGGMMRYVASGIAYRAVRNRGTIGGSLCHADPAADWITALTALGATVRIVSAQGSMRDVEMTRFMHGAYRTEVNGDEILKSVILPRYSPSAVWGYYKICRKVGEFADAIAAWVADPVKRYSRVVFGATAGAPIVSVRLSQQIAKTGEIPDKDDIKAELDLLAPDLDRVKQHLFAVALQRCIKQALNND</sequence>
<dbReference type="PANTHER" id="PTHR42659:SF2">
    <property type="entry name" value="XANTHINE DEHYDROGENASE SUBUNIT C-RELATED"/>
    <property type="match status" value="1"/>
</dbReference>
<gene>
    <name evidence="5" type="ORF">ACFQFQ_31710</name>
</gene>
<dbReference type="Pfam" id="PF00941">
    <property type="entry name" value="FAD_binding_5"/>
    <property type="match status" value="1"/>
</dbReference>
<dbReference type="PROSITE" id="PS51387">
    <property type="entry name" value="FAD_PCMH"/>
    <property type="match status" value="1"/>
</dbReference>
<evidence type="ECO:0000313" key="6">
    <source>
        <dbReference type="Proteomes" id="UP001596353"/>
    </source>
</evidence>
<dbReference type="SUPFAM" id="SSF56176">
    <property type="entry name" value="FAD-binding/transporter-associated domain-like"/>
    <property type="match status" value="1"/>
</dbReference>
<evidence type="ECO:0000259" key="4">
    <source>
        <dbReference type="PROSITE" id="PS51387"/>
    </source>
</evidence>
<dbReference type="Gene3D" id="3.30.465.10">
    <property type="match status" value="1"/>
</dbReference>
<dbReference type="PANTHER" id="PTHR42659">
    <property type="entry name" value="XANTHINE DEHYDROGENASE SUBUNIT C-RELATED"/>
    <property type="match status" value="1"/>
</dbReference>
<evidence type="ECO:0000256" key="3">
    <source>
        <dbReference type="ARBA" id="ARBA00023002"/>
    </source>
</evidence>
<evidence type="ECO:0000256" key="1">
    <source>
        <dbReference type="ARBA" id="ARBA00022630"/>
    </source>
</evidence>
<comment type="caution">
    <text evidence="5">The sequence shown here is derived from an EMBL/GenBank/DDBJ whole genome shotgun (WGS) entry which is preliminary data.</text>
</comment>
<dbReference type="Proteomes" id="UP001596353">
    <property type="component" value="Unassembled WGS sequence"/>
</dbReference>
<dbReference type="InterPro" id="IPR036318">
    <property type="entry name" value="FAD-bd_PCMH-like_sf"/>
</dbReference>
<feature type="domain" description="FAD-binding PCMH-type" evidence="4">
    <location>
        <begin position="1"/>
        <end position="177"/>
    </location>
</feature>